<feature type="transmembrane region" description="Helical" evidence="1">
    <location>
        <begin position="344"/>
        <end position="368"/>
    </location>
</feature>
<feature type="transmembrane region" description="Helical" evidence="1">
    <location>
        <begin position="288"/>
        <end position="311"/>
    </location>
</feature>
<reference evidence="2" key="1">
    <citation type="submission" date="2021-06" db="EMBL/GenBank/DDBJ databases">
        <authorList>
            <person name="Kallberg Y."/>
            <person name="Tangrot J."/>
            <person name="Rosling A."/>
        </authorList>
    </citation>
    <scope>NUCLEOTIDE SEQUENCE</scope>
    <source>
        <strain evidence="2">FL130A</strain>
    </source>
</reference>
<dbReference type="EMBL" id="CAJVPS010008114">
    <property type="protein sequence ID" value="CAG8640677.1"/>
    <property type="molecule type" value="Genomic_DNA"/>
</dbReference>
<keyword evidence="3" id="KW-1185">Reference proteome</keyword>
<evidence type="ECO:0000313" key="2">
    <source>
        <dbReference type="EMBL" id="CAG8640677.1"/>
    </source>
</evidence>
<dbReference type="Gene3D" id="1.20.1070.10">
    <property type="entry name" value="Rhodopsin 7-helix transmembrane proteins"/>
    <property type="match status" value="2"/>
</dbReference>
<evidence type="ECO:0000256" key="1">
    <source>
        <dbReference type="SAM" id="Phobius"/>
    </source>
</evidence>
<dbReference type="InterPro" id="IPR050949">
    <property type="entry name" value="GPCR_Fz/Smo-like"/>
</dbReference>
<feature type="transmembrane region" description="Helical" evidence="1">
    <location>
        <begin position="190"/>
        <end position="211"/>
    </location>
</feature>
<gene>
    <name evidence="2" type="ORF">ALEPTO_LOCUS9699</name>
</gene>
<keyword evidence="1" id="KW-1133">Transmembrane helix</keyword>
<name>A0A9N9GX49_9GLOM</name>
<proteinExistence type="predicted"/>
<accession>A0A9N9GX49</accession>
<sequence length="462" mass="51675">MTFDDIDNQLGGLKPLLAPGSLFLVKDINNNNLNSDAYVSWVCGMAYPKCLQSNTSSLLLPCKSTCENAALFKNITLPKIRKTILGDIQNYNLFLDDLPNPDCNKNISSTSVFGLSEAYNFRYKENTKVCYAAQINSTASAMCYPPLVANSSNSMDELKYCANGCCVPCPQSYALYKKDRLKHWYNATQVVRVMSAIGSLIMLLSYCVLPGKKSHPSILILFTSLAIFLYSSNVLFSIGNAPKIQCHTEIIPSNQDNNPLCGLQASHKVKYEFAALCLIEQQSANSMFFYPIAAFVLPSFFIHVATFVHIAKISTQSYSNNSDSDNSDIEFIPHRTHVLHAVKIQWRALVLAVLLLTTTISYWLFYFISLRKIAGGPQNASLFDWLKCVAYGKGQDFCTKFAAEKIPSLGLLAAAEMSVSLLGIYLLVIFTNRSLWLEWGHWFSKKFRPRNKLKVPSRFFAS</sequence>
<feature type="transmembrane region" description="Helical" evidence="1">
    <location>
        <begin position="409"/>
        <end position="430"/>
    </location>
</feature>
<evidence type="ECO:0000313" key="3">
    <source>
        <dbReference type="Proteomes" id="UP000789508"/>
    </source>
</evidence>
<organism evidence="2 3">
    <name type="scientific">Ambispora leptoticha</name>
    <dbReference type="NCBI Taxonomy" id="144679"/>
    <lineage>
        <taxon>Eukaryota</taxon>
        <taxon>Fungi</taxon>
        <taxon>Fungi incertae sedis</taxon>
        <taxon>Mucoromycota</taxon>
        <taxon>Glomeromycotina</taxon>
        <taxon>Glomeromycetes</taxon>
        <taxon>Archaeosporales</taxon>
        <taxon>Ambisporaceae</taxon>
        <taxon>Ambispora</taxon>
    </lineage>
</organism>
<keyword evidence="1" id="KW-0472">Membrane</keyword>
<keyword evidence="1" id="KW-0812">Transmembrane</keyword>
<dbReference type="PANTHER" id="PTHR31787">
    <property type="entry name" value="G-PROTEIN-COUPLED RECEPTOR GPCR FAMILY PROTEIN"/>
    <property type="match status" value="1"/>
</dbReference>
<dbReference type="Proteomes" id="UP000789508">
    <property type="component" value="Unassembled WGS sequence"/>
</dbReference>
<dbReference type="PANTHER" id="PTHR31787:SF3">
    <property type="entry name" value="FRIZZLED AND SMOOTHENED-LIKE PROTEIN H"/>
    <property type="match status" value="1"/>
</dbReference>
<dbReference type="AlphaFoldDB" id="A0A9N9GX49"/>
<comment type="caution">
    <text evidence="2">The sequence shown here is derived from an EMBL/GenBank/DDBJ whole genome shotgun (WGS) entry which is preliminary data.</text>
</comment>
<protein>
    <submittedName>
        <fullName evidence="2">10197_t:CDS:1</fullName>
    </submittedName>
</protein>
<dbReference type="OrthoDB" id="26203at2759"/>
<feature type="transmembrane region" description="Helical" evidence="1">
    <location>
        <begin position="217"/>
        <end position="236"/>
    </location>
</feature>